<dbReference type="Proteomes" id="UP000753961">
    <property type="component" value="Unassembled WGS sequence"/>
</dbReference>
<dbReference type="AlphaFoldDB" id="A0A953HM29"/>
<keyword evidence="1" id="KW-0732">Signal</keyword>
<comment type="caution">
    <text evidence="3">The sequence shown here is derived from an EMBL/GenBank/DDBJ whole genome shotgun (WGS) entry which is preliminary data.</text>
</comment>
<dbReference type="InterPro" id="IPR033932">
    <property type="entry name" value="YtcJ-like"/>
</dbReference>
<feature type="chain" id="PRO_5037797323" evidence="1">
    <location>
        <begin position="25"/>
        <end position="575"/>
    </location>
</feature>
<protein>
    <submittedName>
        <fullName evidence="3">Amidohydrolase</fullName>
    </submittedName>
</protein>
<feature type="signal peptide" evidence="1">
    <location>
        <begin position="1"/>
        <end position="24"/>
    </location>
</feature>
<feature type="domain" description="Amidohydrolase 3" evidence="2">
    <location>
        <begin position="80"/>
        <end position="571"/>
    </location>
</feature>
<evidence type="ECO:0000256" key="1">
    <source>
        <dbReference type="SAM" id="SignalP"/>
    </source>
</evidence>
<dbReference type="RefSeq" id="WP_222579999.1">
    <property type="nucleotide sequence ID" value="NZ_JAHVHU010000008.1"/>
</dbReference>
<evidence type="ECO:0000313" key="4">
    <source>
        <dbReference type="Proteomes" id="UP000753961"/>
    </source>
</evidence>
<dbReference type="Pfam" id="PF07969">
    <property type="entry name" value="Amidohydro_3"/>
    <property type="match status" value="1"/>
</dbReference>
<accession>A0A953HM29</accession>
<sequence length="575" mass="64154">MKKKSLHFVLFTVFLSLIIISCQADQPQNPQITYFYNGHIYSMDSSSSIFSTMIVEKGQIRAVGVADIKEQLAGKDYESIDLNGQVVFPGLIEGHGHFMSLGEVVCGLDISGLPSWGAVLDKTVEFASDQPGEGWVLGKGWHPNHWSAQPERVIEGYPDNTQLNELFPDRPVVLQHSSFHALMANKKALELAGVDGNTPDPDGGRIVRDDHGHATGMLEENAMGLVMTPYNAWKNERSEKEKAAILEQYLDSAAHRCLSYGITTFVDAGIGPSELKTYQNYHEKKGLNLRIWAMASGLSMLEGAFDGAVPYESEDNRLYLKASKAFVDGALGSNGAWMINDYQDQPGWKGQNVVDTTTLKAMGQKCIDLGIQYCVHAIGDRGNRVMLDIYEDLFNENNAMNQDLRWRIEHTQIVQPDDIGRFAHLGVIPSMQAIHCTSDAPMVEPKIGEELAREGAYPWRSLIDQNSRIANGTDTPVERVNPFENLYASVTRKSSPEAEAFYPEQCMTREEALRSLTIWNAYACKLEDKTGSLEPGKWADFMVVDTDLMKCMNKDILDAQVLETWVGGERVWERQ</sequence>
<dbReference type="PANTHER" id="PTHR22642">
    <property type="entry name" value="IMIDAZOLONEPROPIONASE"/>
    <property type="match status" value="1"/>
</dbReference>
<dbReference type="Gene3D" id="2.30.40.10">
    <property type="entry name" value="Urease, subunit C, domain 1"/>
    <property type="match status" value="1"/>
</dbReference>
<dbReference type="InterPro" id="IPR011059">
    <property type="entry name" value="Metal-dep_hydrolase_composite"/>
</dbReference>
<dbReference type="PROSITE" id="PS51257">
    <property type="entry name" value="PROKAR_LIPOPROTEIN"/>
    <property type="match status" value="1"/>
</dbReference>
<dbReference type="Gene3D" id="3.10.310.70">
    <property type="match status" value="1"/>
</dbReference>
<dbReference type="Gene3D" id="3.20.20.140">
    <property type="entry name" value="Metal-dependent hydrolases"/>
    <property type="match status" value="1"/>
</dbReference>
<dbReference type="GO" id="GO:0016810">
    <property type="term" value="F:hydrolase activity, acting on carbon-nitrogen (but not peptide) bonds"/>
    <property type="evidence" value="ECO:0007669"/>
    <property type="project" value="InterPro"/>
</dbReference>
<dbReference type="CDD" id="cd01300">
    <property type="entry name" value="YtcJ_like"/>
    <property type="match status" value="1"/>
</dbReference>
<reference evidence="3" key="1">
    <citation type="submission" date="2021-06" db="EMBL/GenBank/DDBJ databases">
        <title>44 bacteria genomes isolated from Dapeng, Shenzhen.</title>
        <authorList>
            <person name="Zheng W."/>
            <person name="Yu S."/>
            <person name="Huang Y."/>
        </authorList>
    </citation>
    <scope>NUCLEOTIDE SEQUENCE</scope>
    <source>
        <strain evidence="3">DP5N28-2</strain>
    </source>
</reference>
<dbReference type="InterPro" id="IPR032466">
    <property type="entry name" value="Metal_Hydrolase"/>
</dbReference>
<dbReference type="SUPFAM" id="SSF51338">
    <property type="entry name" value="Composite domain of metallo-dependent hydrolases"/>
    <property type="match status" value="1"/>
</dbReference>
<dbReference type="EMBL" id="JAHVHU010000008">
    <property type="protein sequence ID" value="MBY5958464.1"/>
    <property type="molecule type" value="Genomic_DNA"/>
</dbReference>
<evidence type="ECO:0000259" key="2">
    <source>
        <dbReference type="Pfam" id="PF07969"/>
    </source>
</evidence>
<gene>
    <name evidence="3" type="ORF">KUV50_09995</name>
</gene>
<name>A0A953HM29_9BACT</name>
<evidence type="ECO:0000313" key="3">
    <source>
        <dbReference type="EMBL" id="MBY5958464.1"/>
    </source>
</evidence>
<keyword evidence="4" id="KW-1185">Reference proteome</keyword>
<organism evidence="3 4">
    <name type="scientific">Membranihabitans marinus</name>
    <dbReference type="NCBI Taxonomy" id="1227546"/>
    <lineage>
        <taxon>Bacteria</taxon>
        <taxon>Pseudomonadati</taxon>
        <taxon>Bacteroidota</taxon>
        <taxon>Saprospiria</taxon>
        <taxon>Saprospirales</taxon>
        <taxon>Saprospiraceae</taxon>
        <taxon>Membranihabitans</taxon>
    </lineage>
</organism>
<dbReference type="SUPFAM" id="SSF51556">
    <property type="entry name" value="Metallo-dependent hydrolases"/>
    <property type="match status" value="1"/>
</dbReference>
<proteinExistence type="predicted"/>
<dbReference type="InterPro" id="IPR013108">
    <property type="entry name" value="Amidohydro_3"/>
</dbReference>
<dbReference type="PANTHER" id="PTHR22642:SF2">
    <property type="entry name" value="PROTEIN LONG AFTER FAR-RED 3"/>
    <property type="match status" value="1"/>
</dbReference>